<dbReference type="InterPro" id="IPR037473">
    <property type="entry name" value="Lcp-like"/>
</dbReference>
<dbReference type="PANTHER" id="PTHR37539:SF1">
    <property type="entry name" value="ER-BOUND OXYGENASE MPAB_MPAB'_RUBBER OXYGENASE CATALYTIC DOMAIN-CONTAINING PROTEIN"/>
    <property type="match status" value="1"/>
</dbReference>
<evidence type="ECO:0000313" key="2">
    <source>
        <dbReference type="EMBL" id="EOZ98354.1"/>
    </source>
</evidence>
<dbReference type="GO" id="GO:0016491">
    <property type="term" value="F:oxidoreductase activity"/>
    <property type="evidence" value="ECO:0007669"/>
    <property type="project" value="InterPro"/>
</dbReference>
<dbReference type="EMBL" id="ALWO02000023">
    <property type="protein sequence ID" value="EOZ98354.1"/>
    <property type="molecule type" value="Genomic_DNA"/>
</dbReference>
<evidence type="ECO:0000259" key="1">
    <source>
        <dbReference type="Pfam" id="PF09995"/>
    </source>
</evidence>
<gene>
    <name evidence="2" type="ORF">A33Q_1008</name>
</gene>
<dbReference type="AlphaFoldDB" id="S2DH83"/>
<dbReference type="STRING" id="1189612.A33Q_1008"/>
<dbReference type="eggNOG" id="ENOG502Z7TF">
    <property type="taxonomic scope" value="Bacteria"/>
</dbReference>
<proteinExistence type="predicted"/>
<reference evidence="2 3" key="1">
    <citation type="journal article" date="2013" name="Genome Announc.">
        <title>Draft Genome Sequence of Indibacter alkaliphilus Strain LW1T, Isolated from Lonar Lake, a Haloalkaline Lake in the Buldana District of Maharashtra, India.</title>
        <authorList>
            <person name="Singh A."/>
            <person name="Kumar Jangir P."/>
            <person name="Sharma R."/>
            <person name="Singh A."/>
            <person name="Kumar Pinnaka A."/>
            <person name="Shivaji S."/>
        </authorList>
    </citation>
    <scope>NUCLEOTIDE SEQUENCE [LARGE SCALE GENOMIC DNA]</scope>
    <source>
        <strain evidence="3">CCUG 57479 / KCTC 22604 / LW1</strain>
    </source>
</reference>
<dbReference type="InterPro" id="IPR018713">
    <property type="entry name" value="MPAB/Lcp_cat_dom"/>
</dbReference>
<dbReference type="PANTHER" id="PTHR37539">
    <property type="entry name" value="SECRETED PROTEIN-RELATED"/>
    <property type="match status" value="1"/>
</dbReference>
<accession>S2DH83</accession>
<organism evidence="2 3">
    <name type="scientific">Indibacter alkaliphilus (strain CCUG 57479 / KCTC 22604 / LW1)</name>
    <dbReference type="NCBI Taxonomy" id="1189612"/>
    <lineage>
        <taxon>Bacteria</taxon>
        <taxon>Pseudomonadati</taxon>
        <taxon>Bacteroidota</taxon>
        <taxon>Cytophagia</taxon>
        <taxon>Cytophagales</taxon>
        <taxon>Cyclobacteriaceae</taxon>
    </lineage>
</organism>
<protein>
    <recommendedName>
        <fullName evidence="1">ER-bound oxygenase mpaB/mpaB'/Rubber oxygenase catalytic domain-containing protein</fullName>
    </recommendedName>
</protein>
<dbReference type="Proteomes" id="UP000006073">
    <property type="component" value="Unassembled WGS sequence"/>
</dbReference>
<comment type="caution">
    <text evidence="2">The sequence shown here is derived from an EMBL/GenBank/DDBJ whole genome shotgun (WGS) entry which is preliminary data.</text>
</comment>
<sequence length="350" mass="40729">MDKLRLQADDLADASVADLVLDPEACKFINSLSTLPQNQDWTHLPRTVQKYFQSFALQAEFADKQKIIMAQDYFSKEGHYYLSMLGFYSLPYCYAFGDGAEVLVRSKRITDEVGKRLSETALFLLDSFRPDTFLSDDRGLLSIAKVRLIHAFSRYFILKYTKDWKEEWGKPINQEDLLGTNLAFSLVVMRGLEKLNRFPGKETYEAILHYWKLIAYYLGIDVNYWPENAKEAFELEKSIRIRHIRSSEAGQKLIRSLLNFYQDDIPDKNLSQLVESLVSFFLGREVSDTLGVKQKVNLPKDAVSLLLRFNFWKEGSSKMSYQKIRSQFIQRQKDKFEEVIQLSVPIVKRS</sequence>
<feature type="domain" description="ER-bound oxygenase mpaB/mpaB'/Rubber oxygenase catalytic" evidence="1">
    <location>
        <begin position="105"/>
        <end position="293"/>
    </location>
</feature>
<evidence type="ECO:0000313" key="3">
    <source>
        <dbReference type="Proteomes" id="UP000006073"/>
    </source>
</evidence>
<name>S2DH83_INDAL</name>
<dbReference type="Pfam" id="PF09995">
    <property type="entry name" value="MPAB_Lcp_cat"/>
    <property type="match status" value="1"/>
</dbReference>
<keyword evidence="3" id="KW-1185">Reference proteome</keyword>